<feature type="domain" description="DUF6259" evidence="1">
    <location>
        <begin position="215"/>
        <end position="270"/>
    </location>
</feature>
<dbReference type="AlphaFoldDB" id="X1HF47"/>
<dbReference type="InterPro" id="IPR046226">
    <property type="entry name" value="DUF6259"/>
</dbReference>
<comment type="caution">
    <text evidence="2">The sequence shown here is derived from an EMBL/GenBank/DDBJ whole genome shotgun (WGS) entry which is preliminary data.</text>
</comment>
<evidence type="ECO:0000313" key="2">
    <source>
        <dbReference type="EMBL" id="GAH55690.1"/>
    </source>
</evidence>
<proteinExistence type="predicted"/>
<gene>
    <name evidence="2" type="ORF">S03H2_28298</name>
</gene>
<evidence type="ECO:0000259" key="1">
    <source>
        <dbReference type="Pfam" id="PF19773"/>
    </source>
</evidence>
<accession>X1HF47</accession>
<reference evidence="2" key="1">
    <citation type="journal article" date="2014" name="Front. Microbiol.">
        <title>High frequency of phylogenetically diverse reductive dehalogenase-homologous genes in deep subseafloor sedimentary metagenomes.</title>
        <authorList>
            <person name="Kawai M."/>
            <person name="Futagami T."/>
            <person name="Toyoda A."/>
            <person name="Takaki Y."/>
            <person name="Nishi S."/>
            <person name="Hori S."/>
            <person name="Arai W."/>
            <person name="Tsubouchi T."/>
            <person name="Morono Y."/>
            <person name="Uchiyama I."/>
            <person name="Ito T."/>
            <person name="Fujiyama A."/>
            <person name="Inagaki F."/>
            <person name="Takami H."/>
        </authorList>
    </citation>
    <scope>NUCLEOTIDE SEQUENCE</scope>
    <source>
        <strain evidence="2">Expedition CK06-06</strain>
    </source>
</reference>
<feature type="non-terminal residue" evidence="2">
    <location>
        <position position="1"/>
    </location>
</feature>
<dbReference type="Pfam" id="PF19773">
    <property type="entry name" value="DUF6259"/>
    <property type="match status" value="1"/>
</dbReference>
<protein>
    <recommendedName>
        <fullName evidence="1">DUF6259 domain-containing protein</fullName>
    </recommendedName>
</protein>
<sequence>STGYKFMLPFREKTSLWKAEFRDADGREHRVDNRVKCRCQYKIEERLQDTLNLCFEWKDIDLGEEKNVVDIQVNLRLRMNSSLSFWRINVRNRSKKSCLWQVIFPLIENIGTTTSDPSEDYLLVPDGWGRIYRDPRSMSPYVATYPGGWNMAMQFLSFGHINNGLYLAAHDPEAYHKRFIFNPDTYTRTRVDHPPKSSFKLINYPENMGVLQQEYEMPYDAVIGVYVGDWYDASQIYRDWVLENAVWCKKGALDEKADEADWFRRIVFWRIPVISIEDGVPFIVEDDIEATVSRTIHFAR</sequence>
<dbReference type="EMBL" id="BARU01017047">
    <property type="protein sequence ID" value="GAH55690.1"/>
    <property type="molecule type" value="Genomic_DNA"/>
</dbReference>
<feature type="non-terminal residue" evidence="2">
    <location>
        <position position="300"/>
    </location>
</feature>
<name>X1HF47_9ZZZZ</name>
<organism evidence="2">
    <name type="scientific">marine sediment metagenome</name>
    <dbReference type="NCBI Taxonomy" id="412755"/>
    <lineage>
        <taxon>unclassified sequences</taxon>
        <taxon>metagenomes</taxon>
        <taxon>ecological metagenomes</taxon>
    </lineage>
</organism>